<dbReference type="InterPro" id="IPR023393">
    <property type="entry name" value="START-like_dom_sf"/>
</dbReference>
<dbReference type="EMBL" id="JACHIA010000001">
    <property type="protein sequence ID" value="MBB6068769.1"/>
    <property type="molecule type" value="Genomic_DNA"/>
</dbReference>
<organism evidence="3 4">
    <name type="scientific">Longimicrobium terrae</name>
    <dbReference type="NCBI Taxonomy" id="1639882"/>
    <lineage>
        <taxon>Bacteria</taxon>
        <taxon>Pseudomonadati</taxon>
        <taxon>Gemmatimonadota</taxon>
        <taxon>Longimicrobiia</taxon>
        <taxon>Longimicrobiales</taxon>
        <taxon>Longimicrobiaceae</taxon>
        <taxon>Longimicrobium</taxon>
    </lineage>
</organism>
<dbReference type="CDD" id="cd07826">
    <property type="entry name" value="SRPBCC_CalC_Aha1-like_9"/>
    <property type="match status" value="1"/>
</dbReference>
<dbReference type="Gene3D" id="3.30.530.20">
    <property type="match status" value="1"/>
</dbReference>
<gene>
    <name evidence="3" type="ORF">HNQ61_000380</name>
</gene>
<evidence type="ECO:0000313" key="4">
    <source>
        <dbReference type="Proteomes" id="UP000582837"/>
    </source>
</evidence>
<keyword evidence="4" id="KW-1185">Reference proteome</keyword>
<dbReference type="Proteomes" id="UP000582837">
    <property type="component" value="Unassembled WGS sequence"/>
</dbReference>
<accession>A0A841GRA0</accession>
<comment type="similarity">
    <text evidence="1">Belongs to the AHA1 family.</text>
</comment>
<reference evidence="3 4" key="1">
    <citation type="submission" date="2020-08" db="EMBL/GenBank/DDBJ databases">
        <title>Genomic Encyclopedia of Type Strains, Phase IV (KMG-IV): sequencing the most valuable type-strain genomes for metagenomic binning, comparative biology and taxonomic classification.</title>
        <authorList>
            <person name="Goeker M."/>
        </authorList>
    </citation>
    <scope>NUCLEOTIDE SEQUENCE [LARGE SCALE GENOMIC DNA]</scope>
    <source>
        <strain evidence="3 4">DSM 29007</strain>
    </source>
</reference>
<dbReference type="Pfam" id="PF08327">
    <property type="entry name" value="AHSA1"/>
    <property type="match status" value="1"/>
</dbReference>
<name>A0A841GRA0_9BACT</name>
<proteinExistence type="inferred from homology"/>
<evidence type="ECO:0000256" key="1">
    <source>
        <dbReference type="ARBA" id="ARBA00006817"/>
    </source>
</evidence>
<evidence type="ECO:0000259" key="2">
    <source>
        <dbReference type="Pfam" id="PF08327"/>
    </source>
</evidence>
<dbReference type="AlphaFoldDB" id="A0A841GRA0"/>
<dbReference type="RefSeq" id="WP_170031136.1">
    <property type="nucleotide sequence ID" value="NZ_JABDTL010000001.1"/>
</dbReference>
<protein>
    <submittedName>
        <fullName evidence="3">Uncharacterized protein YndB with AHSA1/START domain</fullName>
    </submittedName>
</protein>
<evidence type="ECO:0000313" key="3">
    <source>
        <dbReference type="EMBL" id="MBB6068769.1"/>
    </source>
</evidence>
<sequence>MTPITAPAGSRHGSATITLPSDTEMLITRRFDAPAALVFKAYTTPELVRRWWACETTKWVVCEIDLRVGGSWRYVTLDQGMEIGFHGEYREIDRPHRLVTTEVFEGFPDPDAGALNIVTIDEADGVTTLAVLVQHTCREHRDGHLASGMESGMQLAYNRLEDVVREAV</sequence>
<comment type="caution">
    <text evidence="3">The sequence shown here is derived from an EMBL/GenBank/DDBJ whole genome shotgun (WGS) entry which is preliminary data.</text>
</comment>
<feature type="domain" description="Activator of Hsp90 ATPase homologue 1/2-like C-terminal" evidence="2">
    <location>
        <begin position="32"/>
        <end position="164"/>
    </location>
</feature>
<dbReference type="SUPFAM" id="SSF55961">
    <property type="entry name" value="Bet v1-like"/>
    <property type="match status" value="1"/>
</dbReference>
<dbReference type="InterPro" id="IPR013538">
    <property type="entry name" value="ASHA1/2-like_C"/>
</dbReference>